<reference evidence="5 6" key="1">
    <citation type="journal article" date="2018" name="Nat. Ecol. Evol.">
        <title>Pezizomycetes genomes reveal the molecular basis of ectomycorrhizal truffle lifestyle.</title>
        <authorList>
            <person name="Murat C."/>
            <person name="Payen T."/>
            <person name="Noel B."/>
            <person name="Kuo A."/>
            <person name="Morin E."/>
            <person name="Chen J."/>
            <person name="Kohler A."/>
            <person name="Krizsan K."/>
            <person name="Balestrini R."/>
            <person name="Da Silva C."/>
            <person name="Montanini B."/>
            <person name="Hainaut M."/>
            <person name="Levati E."/>
            <person name="Barry K.W."/>
            <person name="Belfiori B."/>
            <person name="Cichocki N."/>
            <person name="Clum A."/>
            <person name="Dockter R.B."/>
            <person name="Fauchery L."/>
            <person name="Guy J."/>
            <person name="Iotti M."/>
            <person name="Le Tacon F."/>
            <person name="Lindquist E.A."/>
            <person name="Lipzen A."/>
            <person name="Malagnac F."/>
            <person name="Mello A."/>
            <person name="Molinier V."/>
            <person name="Miyauchi S."/>
            <person name="Poulain J."/>
            <person name="Riccioni C."/>
            <person name="Rubini A."/>
            <person name="Sitrit Y."/>
            <person name="Splivallo R."/>
            <person name="Traeger S."/>
            <person name="Wang M."/>
            <person name="Zifcakova L."/>
            <person name="Wipf D."/>
            <person name="Zambonelli A."/>
            <person name="Paolocci F."/>
            <person name="Nowrousian M."/>
            <person name="Ottonello S."/>
            <person name="Baldrian P."/>
            <person name="Spatafora J.W."/>
            <person name="Henrissat B."/>
            <person name="Nagy L.G."/>
            <person name="Aury J.M."/>
            <person name="Wincker P."/>
            <person name="Grigoriev I.V."/>
            <person name="Bonfante P."/>
            <person name="Martin F.M."/>
        </authorList>
    </citation>
    <scope>NUCLEOTIDE SEQUENCE [LARGE SCALE GENOMIC DNA]</scope>
    <source>
        <strain evidence="5 6">ATCC MYA-4762</strain>
    </source>
</reference>
<feature type="repeat" description="ANK" evidence="3">
    <location>
        <begin position="18"/>
        <end position="50"/>
    </location>
</feature>
<evidence type="ECO:0000256" key="1">
    <source>
        <dbReference type="ARBA" id="ARBA00022737"/>
    </source>
</evidence>
<feature type="repeat" description="ANK" evidence="3">
    <location>
        <begin position="51"/>
        <end position="83"/>
    </location>
</feature>
<dbReference type="OrthoDB" id="4772757at2759"/>
<evidence type="ECO:0000313" key="6">
    <source>
        <dbReference type="Proteomes" id="UP000267821"/>
    </source>
</evidence>
<dbReference type="PROSITE" id="PS50088">
    <property type="entry name" value="ANK_REPEAT"/>
    <property type="match status" value="2"/>
</dbReference>
<keyword evidence="6" id="KW-1185">Reference proteome</keyword>
<keyword evidence="2 3" id="KW-0040">ANK repeat</keyword>
<dbReference type="STRING" id="1051890.A0A3N4LY28"/>
<dbReference type="InterPro" id="IPR036770">
    <property type="entry name" value="Ankyrin_rpt-contain_sf"/>
</dbReference>
<keyword evidence="1" id="KW-0677">Repeat</keyword>
<dbReference type="SUPFAM" id="SSF48403">
    <property type="entry name" value="Ankyrin repeat"/>
    <property type="match status" value="1"/>
</dbReference>
<dbReference type="Proteomes" id="UP000267821">
    <property type="component" value="Unassembled WGS sequence"/>
</dbReference>
<proteinExistence type="predicted"/>
<dbReference type="InterPro" id="IPR002110">
    <property type="entry name" value="Ankyrin_rpt"/>
</dbReference>
<evidence type="ECO:0000256" key="3">
    <source>
        <dbReference type="PROSITE-ProRule" id="PRU00023"/>
    </source>
</evidence>
<organism evidence="5 6">
    <name type="scientific">Terfezia boudieri ATCC MYA-4762</name>
    <dbReference type="NCBI Taxonomy" id="1051890"/>
    <lineage>
        <taxon>Eukaryota</taxon>
        <taxon>Fungi</taxon>
        <taxon>Dikarya</taxon>
        <taxon>Ascomycota</taxon>
        <taxon>Pezizomycotina</taxon>
        <taxon>Pezizomycetes</taxon>
        <taxon>Pezizales</taxon>
        <taxon>Pezizaceae</taxon>
        <taxon>Terfezia</taxon>
    </lineage>
</organism>
<feature type="compositionally biased region" description="Basic and acidic residues" evidence="4">
    <location>
        <begin position="84"/>
        <end position="98"/>
    </location>
</feature>
<dbReference type="Pfam" id="PF12796">
    <property type="entry name" value="Ank_2"/>
    <property type="match status" value="1"/>
</dbReference>
<dbReference type="EMBL" id="ML121530">
    <property type="protein sequence ID" value="RPB27787.1"/>
    <property type="molecule type" value="Genomic_DNA"/>
</dbReference>
<protein>
    <submittedName>
        <fullName evidence="5">Ankyrin</fullName>
    </submittedName>
</protein>
<dbReference type="PANTHER" id="PTHR24171">
    <property type="entry name" value="ANKYRIN REPEAT DOMAIN-CONTAINING PROTEIN 39-RELATED"/>
    <property type="match status" value="1"/>
</dbReference>
<dbReference type="AlphaFoldDB" id="A0A3N4LY28"/>
<dbReference type="PROSITE" id="PS50297">
    <property type="entry name" value="ANK_REP_REGION"/>
    <property type="match status" value="1"/>
</dbReference>
<dbReference type="Pfam" id="PF00023">
    <property type="entry name" value="Ank"/>
    <property type="match status" value="1"/>
</dbReference>
<sequence>IVTLLLDQGADVNITGGDYGTALGAAAHSGNLDIVTFLLNRGADINLTGGKYGTALGTAAYRGWPMIAKFLLDQGANPDLTNDEGLRPRDLAEQEGNRHTMDLLDSKCV</sequence>
<dbReference type="SMART" id="SM00248">
    <property type="entry name" value="ANK"/>
    <property type="match status" value="2"/>
</dbReference>
<dbReference type="InParanoid" id="A0A3N4LY28"/>
<accession>A0A3N4LY28</accession>
<dbReference type="Gene3D" id="1.25.40.20">
    <property type="entry name" value="Ankyrin repeat-containing domain"/>
    <property type="match status" value="1"/>
</dbReference>
<dbReference type="PANTHER" id="PTHR24171:SF9">
    <property type="entry name" value="ANKYRIN REPEAT DOMAIN-CONTAINING PROTEIN 39"/>
    <property type="match status" value="1"/>
</dbReference>
<evidence type="ECO:0000256" key="2">
    <source>
        <dbReference type="ARBA" id="ARBA00023043"/>
    </source>
</evidence>
<feature type="non-terminal residue" evidence="5">
    <location>
        <position position="1"/>
    </location>
</feature>
<evidence type="ECO:0000313" key="5">
    <source>
        <dbReference type="EMBL" id="RPB27787.1"/>
    </source>
</evidence>
<evidence type="ECO:0000256" key="4">
    <source>
        <dbReference type="SAM" id="MobiDB-lite"/>
    </source>
</evidence>
<feature type="region of interest" description="Disordered" evidence="4">
    <location>
        <begin position="79"/>
        <end position="98"/>
    </location>
</feature>
<name>A0A3N4LY28_9PEZI</name>
<gene>
    <name evidence="5" type="ORF">L211DRAFT_779017</name>
</gene>